<accession>A0AAV2S4H9</accession>
<comment type="caution">
    <text evidence="1">The sequence shown here is derived from an EMBL/GenBank/DDBJ whole genome shotgun (WGS) entry which is preliminary data.</text>
</comment>
<dbReference type="Proteomes" id="UP001497623">
    <property type="component" value="Unassembled WGS sequence"/>
</dbReference>
<keyword evidence="2" id="KW-1185">Reference proteome</keyword>
<organism evidence="1 2">
    <name type="scientific">Meganyctiphanes norvegica</name>
    <name type="common">Northern krill</name>
    <name type="synonym">Thysanopoda norvegica</name>
    <dbReference type="NCBI Taxonomy" id="48144"/>
    <lineage>
        <taxon>Eukaryota</taxon>
        <taxon>Metazoa</taxon>
        <taxon>Ecdysozoa</taxon>
        <taxon>Arthropoda</taxon>
        <taxon>Crustacea</taxon>
        <taxon>Multicrustacea</taxon>
        <taxon>Malacostraca</taxon>
        <taxon>Eumalacostraca</taxon>
        <taxon>Eucarida</taxon>
        <taxon>Euphausiacea</taxon>
        <taxon>Euphausiidae</taxon>
        <taxon>Meganyctiphanes</taxon>
    </lineage>
</organism>
<gene>
    <name evidence="1" type="ORF">MNOR_LOCUS31738</name>
</gene>
<feature type="non-terminal residue" evidence="1">
    <location>
        <position position="246"/>
    </location>
</feature>
<name>A0AAV2S4H9_MEGNR</name>
<dbReference type="EMBL" id="CAXKWB010041541">
    <property type="protein sequence ID" value="CAL4156560.1"/>
    <property type="molecule type" value="Genomic_DNA"/>
</dbReference>
<protein>
    <submittedName>
        <fullName evidence="1">Uncharacterized protein</fullName>
    </submittedName>
</protein>
<reference evidence="1 2" key="1">
    <citation type="submission" date="2024-05" db="EMBL/GenBank/DDBJ databases">
        <authorList>
            <person name="Wallberg A."/>
        </authorList>
    </citation>
    <scope>NUCLEOTIDE SEQUENCE [LARGE SCALE GENOMIC DNA]</scope>
</reference>
<dbReference type="AlphaFoldDB" id="A0AAV2S4H9"/>
<evidence type="ECO:0000313" key="1">
    <source>
        <dbReference type="EMBL" id="CAL4156560.1"/>
    </source>
</evidence>
<proteinExistence type="predicted"/>
<evidence type="ECO:0000313" key="2">
    <source>
        <dbReference type="Proteomes" id="UP001497623"/>
    </source>
</evidence>
<sequence>MNKNYLVGSSGIVSSKGNIQFTLDQAKDYHNGGITIENISKVPAPTPSKITHDSQFLITNPPSFISNNHQINDQQSSSSAVNQNMLPHLNQNQELEFKNNNDITRISLDIPLTHQSSQFVPPTFQSAPFVPPTFQITDLVRPTLQNAPFVPPTFQNAPFVPPTFQIAQLVPPTFQNVPFVPPTFQNVQLVPHTLQSTPFVPPTIHDISERQEKDDHIHTSLSQNQIKFMQGDKIIILEGFTTDQVE</sequence>